<feature type="domain" description="GGDEF" evidence="5">
    <location>
        <begin position="318"/>
        <end position="451"/>
    </location>
</feature>
<feature type="domain" description="HAMP" evidence="4">
    <location>
        <begin position="221"/>
        <end position="275"/>
    </location>
</feature>
<evidence type="ECO:0000313" key="6">
    <source>
        <dbReference type="EMBL" id="QGG46574.1"/>
    </source>
</evidence>
<dbReference type="SUPFAM" id="SSF141868">
    <property type="entry name" value="EAL domain-like"/>
    <property type="match status" value="1"/>
</dbReference>
<dbReference type="GO" id="GO:0007165">
    <property type="term" value="P:signal transduction"/>
    <property type="evidence" value="ECO:0007669"/>
    <property type="project" value="InterPro"/>
</dbReference>
<dbReference type="NCBIfam" id="TIGR00254">
    <property type="entry name" value="GGDEF"/>
    <property type="match status" value="1"/>
</dbReference>
<evidence type="ECO:0000313" key="7">
    <source>
        <dbReference type="Proteomes" id="UP000366051"/>
    </source>
</evidence>
<dbReference type="InterPro" id="IPR043128">
    <property type="entry name" value="Rev_trsase/Diguanyl_cyclase"/>
</dbReference>
<keyword evidence="2" id="KW-0812">Transmembrane</keyword>
<proteinExistence type="predicted"/>
<dbReference type="SMART" id="SM00052">
    <property type="entry name" value="EAL"/>
    <property type="match status" value="1"/>
</dbReference>
<dbReference type="Pfam" id="PF12729">
    <property type="entry name" value="4HB_MCP_1"/>
    <property type="match status" value="1"/>
</dbReference>
<dbReference type="InterPro" id="IPR035919">
    <property type="entry name" value="EAL_sf"/>
</dbReference>
<gene>
    <name evidence="6" type="ORF">FTV88_0395</name>
</gene>
<dbReference type="PROSITE" id="PS50883">
    <property type="entry name" value="EAL"/>
    <property type="match status" value="1"/>
</dbReference>
<dbReference type="PANTHER" id="PTHR44757:SF2">
    <property type="entry name" value="BIOFILM ARCHITECTURE MAINTENANCE PROTEIN MBAA"/>
    <property type="match status" value="1"/>
</dbReference>
<dbReference type="SMART" id="SM00304">
    <property type="entry name" value="HAMP"/>
    <property type="match status" value="1"/>
</dbReference>
<keyword evidence="2" id="KW-0472">Membrane</keyword>
<dbReference type="InterPro" id="IPR003660">
    <property type="entry name" value="HAMP_dom"/>
</dbReference>
<dbReference type="OrthoDB" id="9762141at2"/>
<dbReference type="FunFam" id="3.20.20.450:FF:000001">
    <property type="entry name" value="Cyclic di-GMP phosphodiesterase yahA"/>
    <property type="match status" value="1"/>
</dbReference>
<dbReference type="EMBL" id="CP045875">
    <property type="protein sequence ID" value="QGG46574.1"/>
    <property type="molecule type" value="Genomic_DNA"/>
</dbReference>
<dbReference type="Pfam" id="PF00672">
    <property type="entry name" value="HAMP"/>
    <property type="match status" value="1"/>
</dbReference>
<evidence type="ECO:0000256" key="2">
    <source>
        <dbReference type="SAM" id="Phobius"/>
    </source>
</evidence>
<dbReference type="SUPFAM" id="SSF158472">
    <property type="entry name" value="HAMP domain-like"/>
    <property type="match status" value="1"/>
</dbReference>
<dbReference type="CDD" id="cd06225">
    <property type="entry name" value="HAMP"/>
    <property type="match status" value="1"/>
</dbReference>
<feature type="coiled-coil region" evidence="1">
    <location>
        <begin position="124"/>
        <end position="151"/>
    </location>
</feature>
<dbReference type="InterPro" id="IPR000160">
    <property type="entry name" value="GGDEF_dom"/>
</dbReference>
<feature type="domain" description="EAL" evidence="3">
    <location>
        <begin position="460"/>
        <end position="714"/>
    </location>
</feature>
<dbReference type="Pfam" id="PF00563">
    <property type="entry name" value="EAL"/>
    <property type="match status" value="1"/>
</dbReference>
<dbReference type="Gene3D" id="3.20.20.450">
    <property type="entry name" value="EAL domain"/>
    <property type="match status" value="1"/>
</dbReference>
<dbReference type="CDD" id="cd01948">
    <property type="entry name" value="EAL"/>
    <property type="match status" value="1"/>
</dbReference>
<evidence type="ECO:0000256" key="1">
    <source>
        <dbReference type="SAM" id="Coils"/>
    </source>
</evidence>
<organism evidence="6 7">
    <name type="scientific">Heliorestis convoluta</name>
    <dbReference type="NCBI Taxonomy" id="356322"/>
    <lineage>
        <taxon>Bacteria</taxon>
        <taxon>Bacillati</taxon>
        <taxon>Bacillota</taxon>
        <taxon>Clostridia</taxon>
        <taxon>Eubacteriales</taxon>
        <taxon>Heliobacteriaceae</taxon>
        <taxon>Heliorestis</taxon>
    </lineage>
</organism>
<dbReference type="Proteomes" id="UP000366051">
    <property type="component" value="Chromosome"/>
</dbReference>
<keyword evidence="2" id="KW-1133">Transmembrane helix</keyword>
<feature type="transmembrane region" description="Helical" evidence="2">
    <location>
        <begin position="196"/>
        <end position="219"/>
    </location>
</feature>
<protein>
    <submittedName>
        <fullName evidence="6">Diguanylate cyclase GGDEF domain protein</fullName>
    </submittedName>
</protein>
<keyword evidence="7" id="KW-1185">Reference proteome</keyword>
<dbReference type="InterPro" id="IPR024478">
    <property type="entry name" value="HlyB_4HB_MCP"/>
</dbReference>
<dbReference type="KEGG" id="hcv:FTV88_0395"/>
<keyword evidence="1" id="KW-0175">Coiled coil</keyword>
<dbReference type="PROSITE" id="PS50887">
    <property type="entry name" value="GGDEF"/>
    <property type="match status" value="1"/>
</dbReference>
<dbReference type="InterPro" id="IPR029787">
    <property type="entry name" value="Nucleotide_cyclase"/>
</dbReference>
<dbReference type="InterPro" id="IPR052155">
    <property type="entry name" value="Biofilm_reg_signaling"/>
</dbReference>
<dbReference type="AlphaFoldDB" id="A0A5Q2MW31"/>
<evidence type="ECO:0000259" key="3">
    <source>
        <dbReference type="PROSITE" id="PS50883"/>
    </source>
</evidence>
<evidence type="ECO:0000259" key="5">
    <source>
        <dbReference type="PROSITE" id="PS50887"/>
    </source>
</evidence>
<dbReference type="GO" id="GO:0016020">
    <property type="term" value="C:membrane"/>
    <property type="evidence" value="ECO:0007669"/>
    <property type="project" value="InterPro"/>
</dbReference>
<name>A0A5Q2MW31_9FIRM</name>
<dbReference type="FunFam" id="3.30.70.270:FF:000001">
    <property type="entry name" value="Diguanylate cyclase domain protein"/>
    <property type="match status" value="1"/>
</dbReference>
<dbReference type="CDD" id="cd01949">
    <property type="entry name" value="GGDEF"/>
    <property type="match status" value="1"/>
</dbReference>
<sequence>MKWIKNLKMAHKLQGLLLIFAFFLAGVGFIGFQTNLEITASMKAMYEQRLLPIQLAYKGQSYNKEVESLAIRSLVNNPNQEMLLNYIDQMEEYINHKDVLLVQYGKFKVDEQEQKWLSHLHGENNQIRLLLHNVKEQIKQKQLENSTTQEQNSYKYDLRSILTHTTESSKYFQAIIDNSQEQASNHYQEGKKLSNFSLSITAIIVVISLILAFLLGIVLNKIFTRPLQKILDAVEMVERGQLSEVEPLPVRSRDEIGKLSKGFNEMIVALQTNLRRINDYSQAMLFQAYHDALTELPNRRHFQERLEKLIEHCQREKQRMAVLFIDLDQFKEINDTLGHSAGDILLQSVAQRLAVRLESVDLFARIGGDEFTVLISNIEQDCDAGIIALAIQEELELPFQVQGNVFNVSSSIGISIYPDDGEDIESLLQAADTAMYQAKRLGRNTFRFYSATMHEKIRERRLIEKELRQAIEENQLSLVYQPKADMKGQQILGLEALVRWNHPELGWISPGTFIPIAEETGLIHPLGKWLLHSVCVQNRSWQEKGLPPIPMAVNLSPYEIRQEKIVEHVQEVLAETGLEPQWLELEITEGSLLEDSFATLKTLEQLKSLGIRIAIDDFGTGYSSLAYINRFPIDALKIDKSFVDKIVLGAKDAKLVDAIIGIANIMDLTVIAEGVEKEEQLKLLESFGCHQFQGYFFSRPLPADAMEEMLRQHNNKPLTGS</sequence>
<dbReference type="Gene3D" id="6.10.340.10">
    <property type="match status" value="1"/>
</dbReference>
<evidence type="ECO:0000259" key="4">
    <source>
        <dbReference type="PROSITE" id="PS50885"/>
    </source>
</evidence>
<dbReference type="PROSITE" id="PS50885">
    <property type="entry name" value="HAMP"/>
    <property type="match status" value="1"/>
</dbReference>
<dbReference type="SUPFAM" id="SSF55073">
    <property type="entry name" value="Nucleotide cyclase"/>
    <property type="match status" value="1"/>
</dbReference>
<reference evidence="7" key="1">
    <citation type="submission" date="2019-11" db="EMBL/GenBank/DDBJ databases">
        <title>Genome sequence of Heliorestis convoluta strain HH, an alkaliphilic and minimalistic phototrophic bacterium from a soda lake in Egypt.</title>
        <authorList>
            <person name="Dewey E.D."/>
            <person name="Stokes L.M."/>
            <person name="Burchell B.M."/>
            <person name="Shaffer K.N."/>
            <person name="Huntington A.M."/>
            <person name="Baker J.M."/>
            <person name="Nadendla S."/>
            <person name="Giglio M.G."/>
            <person name="Touchman J.W."/>
            <person name="Blankenship R.E."/>
            <person name="Madigan M.T."/>
            <person name="Sattley W.M."/>
        </authorList>
    </citation>
    <scope>NUCLEOTIDE SEQUENCE [LARGE SCALE GENOMIC DNA]</scope>
    <source>
        <strain evidence="7">HH</strain>
    </source>
</reference>
<dbReference type="SMART" id="SM00267">
    <property type="entry name" value="GGDEF"/>
    <property type="match status" value="1"/>
</dbReference>
<dbReference type="PANTHER" id="PTHR44757">
    <property type="entry name" value="DIGUANYLATE CYCLASE DGCP"/>
    <property type="match status" value="1"/>
</dbReference>
<dbReference type="InterPro" id="IPR001633">
    <property type="entry name" value="EAL_dom"/>
</dbReference>
<accession>A0A5Q2MW31</accession>
<dbReference type="Gene3D" id="3.30.70.270">
    <property type="match status" value="1"/>
</dbReference>
<dbReference type="Pfam" id="PF00990">
    <property type="entry name" value="GGDEF"/>
    <property type="match status" value="1"/>
</dbReference>